<dbReference type="AlphaFoldDB" id="A0A4P9WN62"/>
<proteinExistence type="predicted"/>
<gene>
    <name evidence="3" type="ORF">BDK51DRAFT_42496</name>
</gene>
<organism evidence="3 4">
    <name type="scientific">Blyttiomyces helicus</name>
    <dbReference type="NCBI Taxonomy" id="388810"/>
    <lineage>
        <taxon>Eukaryota</taxon>
        <taxon>Fungi</taxon>
        <taxon>Fungi incertae sedis</taxon>
        <taxon>Chytridiomycota</taxon>
        <taxon>Chytridiomycota incertae sedis</taxon>
        <taxon>Chytridiomycetes</taxon>
        <taxon>Chytridiomycetes incertae sedis</taxon>
        <taxon>Blyttiomyces</taxon>
    </lineage>
</organism>
<evidence type="ECO:0000313" key="3">
    <source>
        <dbReference type="EMBL" id="RKO92650.1"/>
    </source>
</evidence>
<keyword evidence="4" id="KW-1185">Reference proteome</keyword>
<dbReference type="CDD" id="cd08544">
    <property type="entry name" value="Reeler"/>
    <property type="match status" value="1"/>
</dbReference>
<dbReference type="Pfam" id="PF02014">
    <property type="entry name" value="Reeler"/>
    <property type="match status" value="1"/>
</dbReference>
<protein>
    <recommendedName>
        <fullName evidence="2">Reelin domain-containing protein</fullName>
    </recommendedName>
</protein>
<feature type="domain" description="Reelin" evidence="2">
    <location>
        <begin position="47"/>
        <end position="160"/>
    </location>
</feature>
<reference evidence="4" key="1">
    <citation type="journal article" date="2018" name="Nat. Microbiol.">
        <title>Leveraging single-cell genomics to expand the fungal tree of life.</title>
        <authorList>
            <person name="Ahrendt S.R."/>
            <person name="Quandt C.A."/>
            <person name="Ciobanu D."/>
            <person name="Clum A."/>
            <person name="Salamov A."/>
            <person name="Andreopoulos B."/>
            <person name="Cheng J.F."/>
            <person name="Woyke T."/>
            <person name="Pelin A."/>
            <person name="Henrissat B."/>
            <person name="Reynolds N.K."/>
            <person name="Benny G.L."/>
            <person name="Smith M.E."/>
            <person name="James T.Y."/>
            <person name="Grigoriev I.V."/>
        </authorList>
    </citation>
    <scope>NUCLEOTIDE SEQUENCE [LARGE SCALE GENOMIC DNA]</scope>
</reference>
<evidence type="ECO:0000313" key="4">
    <source>
        <dbReference type="Proteomes" id="UP000269721"/>
    </source>
</evidence>
<dbReference type="EMBL" id="KZ994550">
    <property type="protein sequence ID" value="RKO92650.1"/>
    <property type="molecule type" value="Genomic_DNA"/>
</dbReference>
<keyword evidence="1" id="KW-0732">Signal</keyword>
<sequence length="248" mass="24502">MVAFTTLLLTAAALATGTSAYPTYPGVCDASLPSLAKVAAASSMGPNANSTLAYTMTSSATEYTNSPVTITVSGTGSFHGFLIYAANAVNSTKHLGSWALTSAQQGLYQTMDAHNCASFGAGATIGHLSATPKNFPVSFSWNPAPGMGNVNFWAIVVQGGATGFRSVKLASALVDPTNGAMVSATSTASATMPMASGSMAGMPGMTNGSMSMPTAAPTAASGPSNGARSVAVPVAVAVVAALALAVSM</sequence>
<evidence type="ECO:0000256" key="1">
    <source>
        <dbReference type="SAM" id="SignalP"/>
    </source>
</evidence>
<dbReference type="InterPro" id="IPR002861">
    <property type="entry name" value="Reeler_dom"/>
</dbReference>
<dbReference type="InterPro" id="IPR042307">
    <property type="entry name" value="Reeler_sf"/>
</dbReference>
<feature type="chain" id="PRO_5020250655" description="Reelin domain-containing protein" evidence="1">
    <location>
        <begin position="21"/>
        <end position="248"/>
    </location>
</feature>
<feature type="signal peptide" evidence="1">
    <location>
        <begin position="1"/>
        <end position="20"/>
    </location>
</feature>
<evidence type="ECO:0000259" key="2">
    <source>
        <dbReference type="Pfam" id="PF02014"/>
    </source>
</evidence>
<dbReference type="OrthoDB" id="2157874at2759"/>
<accession>A0A4P9WN62</accession>
<dbReference type="Proteomes" id="UP000269721">
    <property type="component" value="Unassembled WGS sequence"/>
</dbReference>
<dbReference type="Gene3D" id="2.60.40.4060">
    <property type="entry name" value="Reeler domain"/>
    <property type="match status" value="1"/>
</dbReference>
<name>A0A4P9WN62_9FUNG</name>